<dbReference type="Proteomes" id="UP000193450">
    <property type="component" value="Chromosome"/>
</dbReference>
<dbReference type="OrthoDB" id="5738898at2"/>
<gene>
    <name evidence="1" type="ORF">BST96_10825</name>
</gene>
<sequence length="236" mass="27203">MQTIHPVQAGETLIDQGCYHYYRVTGGVEEKMPVLEPWSRHQSGDVVITRAERDARELGSQILVQSVSVDGAISEFDVVMRSFDQQTVAEVSAHYQCFGNHVMVKRTDAYAQVTEQRVELGEFIVSPLMRIYTGDVIQRLHELGESQVLVPWIRDPADLQQLLTPLTSQRQANFEEQESLVIAGRSVVTDRYQYFGGEYLPGTLFWLDKNKVLQRYLWQQDENTCWDTRLEEFLRA</sequence>
<reference evidence="1 2" key="1">
    <citation type="submission" date="2016-11" db="EMBL/GenBank/DDBJ databases">
        <title>Trade-off between light-utilization and light-protection in marine flavobacteria.</title>
        <authorList>
            <person name="Kumagai Y."/>
        </authorList>
    </citation>
    <scope>NUCLEOTIDE SEQUENCE [LARGE SCALE GENOMIC DNA]</scope>
    <source>
        <strain evidence="1 2">NBRC 107125</strain>
    </source>
</reference>
<proteinExistence type="predicted"/>
<dbReference type="EMBL" id="CP019343">
    <property type="protein sequence ID" value="ARN74571.1"/>
    <property type="molecule type" value="Genomic_DNA"/>
</dbReference>
<dbReference type="RefSeq" id="WP_085758717.1">
    <property type="nucleotide sequence ID" value="NZ_CP019343.1"/>
</dbReference>
<dbReference type="KEGG" id="osg:BST96_10825"/>
<organism evidence="1 2">
    <name type="scientific">Oceanicoccus sagamiensis</name>
    <dbReference type="NCBI Taxonomy" id="716816"/>
    <lineage>
        <taxon>Bacteria</taxon>
        <taxon>Pseudomonadati</taxon>
        <taxon>Pseudomonadota</taxon>
        <taxon>Gammaproteobacteria</taxon>
        <taxon>Cellvibrionales</taxon>
        <taxon>Spongiibacteraceae</taxon>
        <taxon>Oceanicoccus</taxon>
    </lineage>
</organism>
<evidence type="ECO:0000313" key="1">
    <source>
        <dbReference type="EMBL" id="ARN74571.1"/>
    </source>
</evidence>
<protein>
    <submittedName>
        <fullName evidence="1">Uncharacterized protein</fullName>
    </submittedName>
</protein>
<evidence type="ECO:0000313" key="2">
    <source>
        <dbReference type="Proteomes" id="UP000193450"/>
    </source>
</evidence>
<keyword evidence="2" id="KW-1185">Reference proteome</keyword>
<dbReference type="AlphaFoldDB" id="A0A1X9NBM4"/>
<name>A0A1X9NBM4_9GAMM</name>
<accession>A0A1X9NBM4</accession>